<sequence>MDWEPGCIKHFAELGGVELKIPPRGEKPPRDVTFGDEDEGNTKP</sequence>
<proteinExistence type="predicted"/>
<feature type="compositionally biased region" description="Acidic residues" evidence="1">
    <location>
        <begin position="34"/>
        <end position="44"/>
    </location>
</feature>
<evidence type="ECO:0000256" key="1">
    <source>
        <dbReference type="SAM" id="MobiDB-lite"/>
    </source>
</evidence>
<organism evidence="2">
    <name type="scientific">Serratia fonticola</name>
    <dbReference type="NCBI Taxonomy" id="47917"/>
    <lineage>
        <taxon>Bacteria</taxon>
        <taxon>Pseudomonadati</taxon>
        <taxon>Pseudomonadota</taxon>
        <taxon>Gammaproteobacteria</taxon>
        <taxon>Enterobacterales</taxon>
        <taxon>Yersiniaceae</taxon>
        <taxon>Serratia</taxon>
    </lineage>
</organism>
<accession>A0A4U9WQ73</accession>
<name>A0A4U9WQ73_SERFO</name>
<dbReference type="EMBL" id="CABEEZ010000170">
    <property type="protein sequence ID" value="VTR61894.1"/>
    <property type="molecule type" value="Genomic_DNA"/>
</dbReference>
<feature type="compositionally biased region" description="Basic and acidic residues" evidence="1">
    <location>
        <begin position="21"/>
        <end position="30"/>
    </location>
</feature>
<gene>
    <name evidence="2" type="ORF">NCTC12965_08994</name>
</gene>
<reference evidence="2" key="1">
    <citation type="submission" date="2019-05" db="EMBL/GenBank/DDBJ databases">
        <authorList>
            <consortium name="Pathogen Informatics"/>
        </authorList>
    </citation>
    <scope>NUCLEOTIDE SEQUENCE [LARGE SCALE GENOMIC DNA]</scope>
    <source>
        <strain evidence="2">NCTC12965</strain>
    </source>
</reference>
<protein>
    <submittedName>
        <fullName evidence="2">Uncharacterized protein</fullName>
    </submittedName>
</protein>
<feature type="region of interest" description="Disordered" evidence="1">
    <location>
        <begin position="19"/>
        <end position="44"/>
    </location>
</feature>
<dbReference type="AlphaFoldDB" id="A0A4U9WQ73"/>
<evidence type="ECO:0000313" key="2">
    <source>
        <dbReference type="EMBL" id="VTR61894.1"/>
    </source>
</evidence>